<evidence type="ECO:0000256" key="7">
    <source>
        <dbReference type="ARBA" id="ARBA00023002"/>
    </source>
</evidence>
<evidence type="ECO:0000256" key="15">
    <source>
        <dbReference type="ARBA" id="ARBA00048521"/>
    </source>
</evidence>
<evidence type="ECO:0000256" key="13">
    <source>
        <dbReference type="ARBA" id="ARBA00047934"/>
    </source>
</evidence>
<comment type="catalytic activity">
    <reaction evidence="12">
        <text>(9Z,12Z)-octadecadienoyl-CoA + 2 NADPH + 2 H(+) = (9Z,12Z)-octadecadien-1-ol + 2 NADP(+) + CoA</text>
        <dbReference type="Rhea" id="RHEA:36363"/>
        <dbReference type="ChEBI" id="CHEBI:15378"/>
        <dbReference type="ChEBI" id="CHEBI:57287"/>
        <dbReference type="ChEBI" id="CHEBI:57383"/>
        <dbReference type="ChEBI" id="CHEBI:57783"/>
        <dbReference type="ChEBI" id="CHEBI:58349"/>
        <dbReference type="ChEBI" id="CHEBI:73534"/>
    </reaction>
    <physiologicalReaction direction="left-to-right" evidence="12">
        <dbReference type="Rhea" id="RHEA:36364"/>
    </physiologicalReaction>
</comment>
<dbReference type="PANTHER" id="PTHR11011">
    <property type="entry name" value="MALE STERILITY PROTEIN 2-RELATED"/>
    <property type="match status" value="1"/>
</dbReference>
<sequence>MVSIPEYYAGKNVLITGATGFMGKVLLEKLLRSCPQVRSVYVMVRPKAGQSPQTRIADVINSKLFDRLQEEQPDFAEKIIAVNSDLTQKDLNLSKEDQATLAEHIHIVFHWAATVRFNEPLKDAFQLNVLATQKMVTLAHSMKHLEVFLHVSTAYANCDRELIEEVVYTPPVDYRKLIESLDWMDEKMVSALTPKLLGKRPNTYTFTKALAEHLVQQEAGSLNVAIVRPSIVGASWKEPFPGWIDNFNGPSGIFIAVSINHRKTTCVKHISPFQCLLFELHTCSTSCLHVPHPFPHVNQAGKGILRTMRAANDAVADLVPVDVVINTTLAAAWYSGAQMHNRPKNIMVYNCTTGGINPFRWGEVEHHVISTFKRNPLEQAFRRPNVNLTTNHLINQYWIAVSHKAPAFLYDLYLRLIGREPRMMKTINRLHKAMMVLEYFTSNSWVWNTENLSMLMARMSPEDKKVFNFDVRQLNWAEYMESYCMGTKKYVLNEDLSGLPAARKHLNKLRNIRYAFNTILVVLFWRVFIARSQMARNIWYFVVSLCFKFLSYFRASSTMRY</sequence>
<comment type="catalytic activity">
    <reaction evidence="13">
        <text>(9Z)-octadecenoyl-CoA + 2 NADPH + 2 H(+) = (9Z)-octadecen-1-ol + 2 NADP(+) + CoA</text>
        <dbReference type="Rhea" id="RHEA:36323"/>
        <dbReference type="ChEBI" id="CHEBI:15378"/>
        <dbReference type="ChEBI" id="CHEBI:57287"/>
        <dbReference type="ChEBI" id="CHEBI:57387"/>
        <dbReference type="ChEBI" id="CHEBI:57783"/>
        <dbReference type="ChEBI" id="CHEBI:58349"/>
        <dbReference type="ChEBI" id="CHEBI:73504"/>
    </reaction>
    <physiologicalReaction direction="left-to-right" evidence="13">
        <dbReference type="Rhea" id="RHEA:36324"/>
    </physiologicalReaction>
</comment>
<dbReference type="GO" id="GO:0080019">
    <property type="term" value="F:alcohol-forming very long-chain fatty acyl-CoA reductase activity"/>
    <property type="evidence" value="ECO:0007669"/>
    <property type="project" value="InterPro"/>
</dbReference>
<comment type="subcellular location">
    <subcellularLocation>
        <location evidence="1">Peroxisome membrane</location>
        <topology evidence="1">Single-pass membrane protein</topology>
    </subcellularLocation>
</comment>
<feature type="domain" description="Fatty acyl-CoA reductase C-terminal" evidence="21">
    <location>
        <begin position="403"/>
        <end position="494"/>
    </location>
</feature>
<comment type="catalytic activity">
    <reaction evidence="17">
        <text>18-methylnonadecanoyl-CoA + 2 NADPH + 2 H(+) = 18-methylnonadecan-1-ol + 2 NADP(+) + CoA</text>
        <dbReference type="Rhea" id="RHEA:81767"/>
        <dbReference type="ChEBI" id="CHEBI:15378"/>
        <dbReference type="ChEBI" id="CHEBI:57287"/>
        <dbReference type="ChEBI" id="CHEBI:57783"/>
        <dbReference type="ChEBI" id="CHEBI:58349"/>
        <dbReference type="ChEBI" id="CHEBI:84914"/>
        <dbReference type="ChEBI" id="CHEBI:231999"/>
    </reaction>
    <physiologicalReaction direction="left-to-right" evidence="17">
        <dbReference type="Rhea" id="RHEA:81768"/>
    </physiologicalReaction>
</comment>
<feature type="domain" description="Thioester reductase (TE)" evidence="22">
    <location>
        <begin position="15"/>
        <end position="261"/>
    </location>
</feature>
<evidence type="ECO:0000256" key="8">
    <source>
        <dbReference type="ARBA" id="ARBA00023098"/>
    </source>
</evidence>
<evidence type="ECO:0000256" key="16">
    <source>
        <dbReference type="ARBA" id="ARBA00049089"/>
    </source>
</evidence>
<dbReference type="Pfam" id="PF07993">
    <property type="entry name" value="NAD_binding_4"/>
    <property type="match status" value="1"/>
</dbReference>
<keyword evidence="24" id="KW-1185">Reference proteome</keyword>
<comment type="similarity">
    <text evidence="2 20">Belongs to the fatty acyl-CoA reductase family.</text>
</comment>
<dbReference type="InterPro" id="IPR033640">
    <property type="entry name" value="FAR_C"/>
</dbReference>
<protein>
    <recommendedName>
        <fullName evidence="20">Fatty acyl-CoA reductase</fullName>
        <ecNumber evidence="20">1.2.1.84</ecNumber>
    </recommendedName>
</protein>
<name>A0A8C5FBM3_GADMO</name>
<evidence type="ECO:0000259" key="21">
    <source>
        <dbReference type="Pfam" id="PF03015"/>
    </source>
</evidence>
<comment type="catalytic activity">
    <reaction evidence="18">
        <text>16-methylheptadecanoyl-CoA + 2 NADPH + 2 H(+) = 16-methylheptadecan-1-ol + 2 NADP(+) + CoA</text>
        <dbReference type="Rhea" id="RHEA:81763"/>
        <dbReference type="ChEBI" id="CHEBI:15378"/>
        <dbReference type="ChEBI" id="CHEBI:57287"/>
        <dbReference type="ChEBI" id="CHEBI:57783"/>
        <dbReference type="ChEBI" id="CHEBI:58349"/>
        <dbReference type="ChEBI" id="CHEBI:84911"/>
        <dbReference type="ChEBI" id="CHEBI:231998"/>
    </reaction>
    <physiologicalReaction direction="left-to-right" evidence="18">
        <dbReference type="Rhea" id="RHEA:81764"/>
    </physiologicalReaction>
</comment>
<keyword evidence="9 20" id="KW-0472">Membrane</keyword>
<evidence type="ECO:0000256" key="2">
    <source>
        <dbReference type="ARBA" id="ARBA00005928"/>
    </source>
</evidence>
<comment type="function">
    <text evidence="11">Catalyzes the reduction of saturated and unsaturated C16 or C18 fatty acyl-CoA to fatty alcohols. It plays an essential role in the production of ether lipids/plasmalogens which synthesis requires fatty alcohols. In parallel, it is also required for wax monoesters production since fatty alcohols also constitute a substrate for their synthesis.</text>
</comment>
<dbReference type="EC" id="1.2.1.84" evidence="20"/>
<keyword evidence="5 20" id="KW-0521">NADP</keyword>
<proteinExistence type="inferred from homology"/>
<dbReference type="InterPro" id="IPR036291">
    <property type="entry name" value="NAD(P)-bd_dom_sf"/>
</dbReference>
<dbReference type="CDD" id="cd09071">
    <property type="entry name" value="FAR_C"/>
    <property type="match status" value="1"/>
</dbReference>
<dbReference type="GO" id="GO:0035336">
    <property type="term" value="P:long-chain fatty-acyl-CoA metabolic process"/>
    <property type="evidence" value="ECO:0007669"/>
    <property type="project" value="TreeGrafter"/>
</dbReference>
<dbReference type="Ensembl" id="ENSGMOT00000026039.1">
    <property type="protein sequence ID" value="ENSGMOP00000024787.1"/>
    <property type="gene ID" value="ENSGMOG00000008999.2"/>
</dbReference>
<comment type="catalytic activity">
    <reaction evidence="15">
        <text>hexadecanoyl-CoA + 2 NADPH + 2 H(+) = hexadecan-1-ol + 2 NADP(+) + CoA</text>
        <dbReference type="Rhea" id="RHEA:36315"/>
        <dbReference type="ChEBI" id="CHEBI:15378"/>
        <dbReference type="ChEBI" id="CHEBI:16125"/>
        <dbReference type="ChEBI" id="CHEBI:57287"/>
        <dbReference type="ChEBI" id="CHEBI:57379"/>
        <dbReference type="ChEBI" id="CHEBI:57783"/>
        <dbReference type="ChEBI" id="CHEBI:58349"/>
        <dbReference type="EC" id="1.2.1.84"/>
    </reaction>
    <physiologicalReaction direction="left-to-right" evidence="15">
        <dbReference type="Rhea" id="RHEA:36316"/>
    </physiologicalReaction>
</comment>
<keyword evidence="10" id="KW-0576">Peroxisome</keyword>
<keyword evidence="6 20" id="KW-1133">Transmembrane helix</keyword>
<evidence type="ECO:0000259" key="22">
    <source>
        <dbReference type="Pfam" id="PF07993"/>
    </source>
</evidence>
<dbReference type="SUPFAM" id="SSF51735">
    <property type="entry name" value="NAD(P)-binding Rossmann-fold domains"/>
    <property type="match status" value="1"/>
</dbReference>
<evidence type="ECO:0000313" key="24">
    <source>
        <dbReference type="Proteomes" id="UP000694546"/>
    </source>
</evidence>
<dbReference type="GO" id="GO:0005778">
    <property type="term" value="C:peroxisomal membrane"/>
    <property type="evidence" value="ECO:0007669"/>
    <property type="project" value="UniProtKB-SubCell"/>
</dbReference>
<comment type="function">
    <text evidence="20">Catalyzes the reduction of fatty acyl-CoA to fatty alcohols.</text>
</comment>
<keyword evidence="4 20" id="KW-0812">Transmembrane</keyword>
<dbReference type="Pfam" id="PF03015">
    <property type="entry name" value="Sterile"/>
    <property type="match status" value="1"/>
</dbReference>
<dbReference type="GO" id="GO:0102965">
    <property type="term" value="F:alcohol-forming long-chain fatty acyl-CoA reductase activity"/>
    <property type="evidence" value="ECO:0007669"/>
    <property type="project" value="UniProtKB-EC"/>
</dbReference>
<evidence type="ECO:0000313" key="23">
    <source>
        <dbReference type="Ensembl" id="ENSGMOP00000024787.1"/>
    </source>
</evidence>
<feature type="transmembrane region" description="Helical" evidence="20">
    <location>
        <begin position="514"/>
        <end position="532"/>
    </location>
</feature>
<reference evidence="23" key="1">
    <citation type="submission" date="2025-08" db="UniProtKB">
        <authorList>
            <consortium name="Ensembl"/>
        </authorList>
    </citation>
    <scope>IDENTIFICATION</scope>
</reference>
<comment type="catalytic activity">
    <reaction evidence="16">
        <text>a long-chain fatty acyl-CoA + 2 NADPH + 2 H(+) = a long-chain primary fatty alcohol + 2 NADP(+) + CoA</text>
        <dbReference type="Rhea" id="RHEA:52716"/>
        <dbReference type="ChEBI" id="CHEBI:15378"/>
        <dbReference type="ChEBI" id="CHEBI:57287"/>
        <dbReference type="ChEBI" id="CHEBI:57783"/>
        <dbReference type="ChEBI" id="CHEBI:58349"/>
        <dbReference type="ChEBI" id="CHEBI:77396"/>
        <dbReference type="ChEBI" id="CHEBI:83139"/>
        <dbReference type="EC" id="1.2.1.84"/>
    </reaction>
    <physiologicalReaction direction="left-to-right" evidence="16">
        <dbReference type="Rhea" id="RHEA:52717"/>
    </physiologicalReaction>
</comment>
<evidence type="ECO:0000256" key="4">
    <source>
        <dbReference type="ARBA" id="ARBA00022692"/>
    </source>
</evidence>
<keyword evidence="8 20" id="KW-0443">Lipid metabolism</keyword>
<evidence type="ECO:0000256" key="1">
    <source>
        <dbReference type="ARBA" id="ARBA00004549"/>
    </source>
</evidence>
<comment type="catalytic activity">
    <reaction evidence="14">
        <text>octadecanoyl-CoA + 2 NADPH + 2 H(+) = octadecan-1-ol + 2 NADP(+) + CoA</text>
        <dbReference type="Rhea" id="RHEA:36319"/>
        <dbReference type="ChEBI" id="CHEBI:15378"/>
        <dbReference type="ChEBI" id="CHEBI:32154"/>
        <dbReference type="ChEBI" id="CHEBI:57287"/>
        <dbReference type="ChEBI" id="CHEBI:57394"/>
        <dbReference type="ChEBI" id="CHEBI:57783"/>
        <dbReference type="ChEBI" id="CHEBI:58349"/>
        <dbReference type="EC" id="1.2.1.84"/>
    </reaction>
    <physiologicalReaction direction="left-to-right" evidence="14">
        <dbReference type="Rhea" id="RHEA:36320"/>
    </physiologicalReaction>
</comment>
<organism evidence="23 24">
    <name type="scientific">Gadus morhua</name>
    <name type="common">Atlantic cod</name>
    <dbReference type="NCBI Taxonomy" id="8049"/>
    <lineage>
        <taxon>Eukaryota</taxon>
        <taxon>Metazoa</taxon>
        <taxon>Chordata</taxon>
        <taxon>Craniata</taxon>
        <taxon>Vertebrata</taxon>
        <taxon>Euteleostomi</taxon>
        <taxon>Actinopterygii</taxon>
        <taxon>Neopterygii</taxon>
        <taxon>Teleostei</taxon>
        <taxon>Neoteleostei</taxon>
        <taxon>Acanthomorphata</taxon>
        <taxon>Zeiogadaria</taxon>
        <taxon>Gadariae</taxon>
        <taxon>Gadiformes</taxon>
        <taxon>Gadoidei</taxon>
        <taxon>Gadidae</taxon>
        <taxon>Gadus</taxon>
    </lineage>
</organism>
<dbReference type="Proteomes" id="UP000694546">
    <property type="component" value="Chromosome 9"/>
</dbReference>
<evidence type="ECO:0000256" key="9">
    <source>
        <dbReference type="ARBA" id="ARBA00023136"/>
    </source>
</evidence>
<dbReference type="InterPro" id="IPR026055">
    <property type="entry name" value="FAR"/>
</dbReference>
<evidence type="ECO:0000256" key="6">
    <source>
        <dbReference type="ARBA" id="ARBA00022989"/>
    </source>
</evidence>
<dbReference type="GeneTree" id="ENSGT00390000006367"/>
<feature type="transmembrane region" description="Helical" evidence="20">
    <location>
        <begin position="538"/>
        <end position="555"/>
    </location>
</feature>
<dbReference type="CDD" id="cd05236">
    <property type="entry name" value="FAR-N_SDR_e"/>
    <property type="match status" value="1"/>
</dbReference>
<keyword evidence="7 20" id="KW-0560">Oxidoreductase</keyword>
<dbReference type="PANTHER" id="PTHR11011:SF119">
    <property type="entry name" value="FATTY ACYL-COA REDUCTASE 1"/>
    <property type="match status" value="1"/>
</dbReference>
<evidence type="ECO:0000256" key="17">
    <source>
        <dbReference type="ARBA" id="ARBA00049865"/>
    </source>
</evidence>
<accession>A0A8C5FBM3</accession>
<evidence type="ECO:0000256" key="12">
    <source>
        <dbReference type="ARBA" id="ARBA00047362"/>
    </source>
</evidence>
<dbReference type="AlphaFoldDB" id="A0A8C5FBM3"/>
<dbReference type="Gene3D" id="3.40.50.720">
    <property type="entry name" value="NAD(P)-binding Rossmann-like Domain"/>
    <property type="match status" value="1"/>
</dbReference>
<evidence type="ECO:0000256" key="5">
    <source>
        <dbReference type="ARBA" id="ARBA00022857"/>
    </source>
</evidence>
<evidence type="ECO:0000256" key="18">
    <source>
        <dbReference type="ARBA" id="ARBA00049928"/>
    </source>
</evidence>
<evidence type="ECO:0000256" key="14">
    <source>
        <dbReference type="ARBA" id="ARBA00047991"/>
    </source>
</evidence>
<comment type="catalytic activity">
    <reaction evidence="19">
        <text>eicosanoyl-CoA + 2 NADPH + 2 H(+) = eicosan-1-ol + 2 NADP(+) + CoA</text>
        <dbReference type="Rhea" id="RHEA:81727"/>
        <dbReference type="ChEBI" id="CHEBI:15378"/>
        <dbReference type="ChEBI" id="CHEBI:57287"/>
        <dbReference type="ChEBI" id="CHEBI:57380"/>
        <dbReference type="ChEBI" id="CHEBI:57783"/>
        <dbReference type="ChEBI" id="CHEBI:58349"/>
        <dbReference type="ChEBI" id="CHEBI:75627"/>
    </reaction>
    <physiologicalReaction direction="left-to-right" evidence="19">
        <dbReference type="Rhea" id="RHEA:81728"/>
    </physiologicalReaction>
</comment>
<evidence type="ECO:0000256" key="20">
    <source>
        <dbReference type="RuleBase" id="RU363097"/>
    </source>
</evidence>
<evidence type="ECO:0000256" key="3">
    <source>
        <dbReference type="ARBA" id="ARBA00022516"/>
    </source>
</evidence>
<reference evidence="23" key="2">
    <citation type="submission" date="2025-09" db="UniProtKB">
        <authorList>
            <consortium name="Ensembl"/>
        </authorList>
    </citation>
    <scope>IDENTIFICATION</scope>
</reference>
<keyword evidence="3 20" id="KW-0444">Lipid biosynthesis</keyword>
<dbReference type="FunFam" id="3.40.50.720:FF:001501">
    <property type="entry name" value="Fatty acyl-CoA reductase"/>
    <property type="match status" value="1"/>
</dbReference>
<dbReference type="InterPro" id="IPR013120">
    <property type="entry name" value="FAR_NAD-bd"/>
</dbReference>
<evidence type="ECO:0000256" key="11">
    <source>
        <dbReference type="ARBA" id="ARBA00045581"/>
    </source>
</evidence>
<evidence type="ECO:0000256" key="19">
    <source>
        <dbReference type="ARBA" id="ARBA00049930"/>
    </source>
</evidence>
<evidence type="ECO:0000256" key="10">
    <source>
        <dbReference type="ARBA" id="ARBA00023140"/>
    </source>
</evidence>